<dbReference type="STRING" id="641526.ADIWIN_3806"/>
<evidence type="ECO:0000313" key="2">
    <source>
        <dbReference type="Proteomes" id="UP000014962"/>
    </source>
</evidence>
<protein>
    <submittedName>
        <fullName evidence="1">Uncharacterized protein</fullName>
    </submittedName>
</protein>
<keyword evidence="2" id="KW-1185">Reference proteome</keyword>
<dbReference type="AlphaFoldDB" id="S7WTS0"/>
<dbReference type="EMBL" id="ATMR01000203">
    <property type="protein sequence ID" value="EPR70124.1"/>
    <property type="molecule type" value="Genomic_DNA"/>
</dbReference>
<reference evidence="1 2" key="1">
    <citation type="journal article" date="2013" name="Genome Announc.">
        <title>Draft Genome Sequence of Winogradskyella psychrotolerans RS-3T, Isolated from the Marine Transect of Kongsfjorden, Ny-Alesund, Svalbard, Arctic Ocean.</title>
        <authorList>
            <person name="Kumar Pinnaka A."/>
            <person name="Ara S."/>
            <person name="Singh A."/>
            <person name="Shivaji S."/>
        </authorList>
    </citation>
    <scope>NUCLEOTIDE SEQUENCE [LARGE SCALE GENOMIC DNA]</scope>
    <source>
        <strain evidence="1 2">RS-3</strain>
    </source>
</reference>
<gene>
    <name evidence="1" type="ORF">ADIWIN_3806</name>
</gene>
<accession>S7WTS0</accession>
<dbReference type="eggNOG" id="ENOG502Z9DW">
    <property type="taxonomic scope" value="Bacteria"/>
</dbReference>
<proteinExistence type="predicted"/>
<dbReference type="Proteomes" id="UP000014962">
    <property type="component" value="Unassembled WGS sequence"/>
</dbReference>
<sequence length="141" mass="15594">MDIPNDQEAIVSNSNLVNLMSRTTANFGAADNVLDGVSCFSVELPVTIVISDVTLIIETLSDLEQLESLLSNATNDTVLDFVFPIAIIFNDYSQMEIQNEEELESFINECVGNETDVINCVDFVYPITFSVLIQHSILLIL</sequence>
<organism evidence="1 2">
    <name type="scientific">Winogradskyella psychrotolerans RS-3</name>
    <dbReference type="NCBI Taxonomy" id="641526"/>
    <lineage>
        <taxon>Bacteria</taxon>
        <taxon>Pseudomonadati</taxon>
        <taxon>Bacteroidota</taxon>
        <taxon>Flavobacteriia</taxon>
        <taxon>Flavobacteriales</taxon>
        <taxon>Flavobacteriaceae</taxon>
        <taxon>Winogradskyella</taxon>
    </lineage>
</organism>
<name>S7WTS0_9FLAO</name>
<comment type="caution">
    <text evidence="1">The sequence shown here is derived from an EMBL/GenBank/DDBJ whole genome shotgun (WGS) entry which is preliminary data.</text>
</comment>
<evidence type="ECO:0000313" key="1">
    <source>
        <dbReference type="EMBL" id="EPR70124.1"/>
    </source>
</evidence>